<evidence type="ECO:0000259" key="1">
    <source>
        <dbReference type="Pfam" id="PF02195"/>
    </source>
</evidence>
<organism evidence="2 3">
    <name type="scientific">Microcella alkaliphila</name>
    <dbReference type="NCBI Taxonomy" id="279828"/>
    <lineage>
        <taxon>Bacteria</taxon>
        <taxon>Bacillati</taxon>
        <taxon>Actinomycetota</taxon>
        <taxon>Actinomycetes</taxon>
        <taxon>Micrococcales</taxon>
        <taxon>Microbacteriaceae</taxon>
        <taxon>Microcella</taxon>
    </lineage>
</organism>
<feature type="domain" description="ParB-like N-terminal" evidence="1">
    <location>
        <begin position="2"/>
        <end position="42"/>
    </location>
</feature>
<dbReference type="GO" id="GO:0005694">
    <property type="term" value="C:chromosome"/>
    <property type="evidence" value="ECO:0007669"/>
    <property type="project" value="TreeGrafter"/>
</dbReference>
<accession>A0A0U4WXP6</accession>
<dbReference type="GO" id="GO:0045881">
    <property type="term" value="P:positive regulation of sporulation resulting in formation of a cellular spore"/>
    <property type="evidence" value="ECO:0007669"/>
    <property type="project" value="TreeGrafter"/>
</dbReference>
<protein>
    <submittedName>
        <fullName evidence="2">Nuclease</fullName>
    </submittedName>
</protein>
<dbReference type="KEGG" id="malk:MalAC0309_1636"/>
<reference evidence="3" key="1">
    <citation type="submission" date="2015-12" db="EMBL/GenBank/DDBJ databases">
        <authorList>
            <person name="Shamseldin A."/>
            <person name="Moawad H."/>
            <person name="Abd El-Rahim W.M."/>
            <person name="Sadowsky M.J."/>
        </authorList>
    </citation>
    <scope>NUCLEOTIDE SEQUENCE [LARGE SCALE GENOMIC DNA]</scope>
    <source>
        <strain evidence="3">JAM AC0309</strain>
    </source>
</reference>
<evidence type="ECO:0000313" key="2">
    <source>
        <dbReference type="EMBL" id="BAU32487.1"/>
    </source>
</evidence>
<dbReference type="InterPro" id="IPR050336">
    <property type="entry name" value="Chromosome_partition/occlusion"/>
</dbReference>
<dbReference type="AlphaFoldDB" id="A0A0U4WXP6"/>
<dbReference type="Gene3D" id="1.10.10.2830">
    <property type="match status" value="1"/>
</dbReference>
<gene>
    <name evidence="2" type="ORF">MalAC0309_1636</name>
</gene>
<dbReference type="InterPro" id="IPR036086">
    <property type="entry name" value="ParB/Sulfiredoxin_sf"/>
</dbReference>
<sequence length="109" mass="11890">MPVIVEQTDDGYRLIDGQRRTLAATDAKLDTIPAVVIDPLADDAGRIIRQLVVNEHREQLTDADRTAAFQTLFDLNVSADQIARKTKTPKARVETALKVAASPHAGLSE</sequence>
<dbReference type="PANTHER" id="PTHR33375:SF1">
    <property type="entry name" value="CHROMOSOME-PARTITIONING PROTEIN PARB-RELATED"/>
    <property type="match status" value="1"/>
</dbReference>
<dbReference type="GO" id="GO:0007059">
    <property type="term" value="P:chromosome segregation"/>
    <property type="evidence" value="ECO:0007669"/>
    <property type="project" value="TreeGrafter"/>
</dbReference>
<dbReference type="Proteomes" id="UP000218965">
    <property type="component" value="Chromosome"/>
</dbReference>
<dbReference type="PANTHER" id="PTHR33375">
    <property type="entry name" value="CHROMOSOME-PARTITIONING PROTEIN PARB-RELATED"/>
    <property type="match status" value="1"/>
</dbReference>
<proteinExistence type="predicted"/>
<dbReference type="Pfam" id="PF02195">
    <property type="entry name" value="ParB_N"/>
    <property type="match status" value="1"/>
</dbReference>
<dbReference type="SUPFAM" id="SSF109709">
    <property type="entry name" value="KorB DNA-binding domain-like"/>
    <property type="match status" value="1"/>
</dbReference>
<dbReference type="EMBL" id="AP017315">
    <property type="protein sequence ID" value="BAU32487.1"/>
    <property type="molecule type" value="Genomic_DNA"/>
</dbReference>
<dbReference type="SUPFAM" id="SSF110849">
    <property type="entry name" value="ParB/Sulfiredoxin"/>
    <property type="match status" value="1"/>
</dbReference>
<reference evidence="2 3" key="2">
    <citation type="submission" date="2016-01" db="EMBL/GenBank/DDBJ databases">
        <title>Microcella alkaliphila JAM AC0309 whole genome shotgun sequence.</title>
        <authorList>
            <person name="Kurata A."/>
            <person name="Hirose Y."/>
            <person name="Kishimoto N."/>
            <person name="Kobayashi T."/>
        </authorList>
    </citation>
    <scope>NUCLEOTIDE SEQUENCE [LARGE SCALE GENOMIC DNA]</scope>
    <source>
        <strain evidence="2 3">JAM AC0309</strain>
    </source>
</reference>
<name>A0A0U4WXP6_9MICO</name>
<evidence type="ECO:0000313" key="3">
    <source>
        <dbReference type="Proteomes" id="UP000218965"/>
    </source>
</evidence>
<dbReference type="InterPro" id="IPR003115">
    <property type="entry name" value="ParB_N"/>
</dbReference>
<dbReference type="Gene3D" id="3.90.1530.30">
    <property type="match status" value="1"/>
</dbReference>